<dbReference type="SUPFAM" id="SSF49899">
    <property type="entry name" value="Concanavalin A-like lectins/glucanases"/>
    <property type="match status" value="1"/>
</dbReference>
<evidence type="ECO:0000313" key="6">
    <source>
        <dbReference type="Proteomes" id="UP000322079"/>
    </source>
</evidence>
<dbReference type="Proteomes" id="UP000322079">
    <property type="component" value="Chromosome"/>
</dbReference>
<evidence type="ECO:0000256" key="1">
    <source>
        <dbReference type="ARBA" id="ARBA00022723"/>
    </source>
</evidence>
<dbReference type="InterPro" id="IPR008707">
    <property type="entry name" value="B-propeller_PilY1"/>
</dbReference>
<evidence type="ECO:0000259" key="4">
    <source>
        <dbReference type="Pfam" id="PF05567"/>
    </source>
</evidence>
<feature type="chain" id="PRO_5023130773" evidence="3">
    <location>
        <begin position="29"/>
        <end position="1089"/>
    </location>
</feature>
<evidence type="ECO:0000256" key="2">
    <source>
        <dbReference type="ARBA" id="ARBA00022837"/>
    </source>
</evidence>
<name>A0A5C1DJE3_9NEIS</name>
<dbReference type="Pfam" id="PF05567">
    <property type="entry name" value="T4P_PilY1"/>
    <property type="match status" value="1"/>
</dbReference>
<dbReference type="InterPro" id="IPR013320">
    <property type="entry name" value="ConA-like_dom_sf"/>
</dbReference>
<dbReference type="AlphaFoldDB" id="A0A5C1DJE3"/>
<sequence>MKPISRLPFAPCALILLLAALWSTGAHAIVVGDNFTGSSAQLNWQVYGSACMTAGNGTGSIPACSSIRDTNGNGALRLTTNAQNQSGAIVYNNLFPSTSGLQATFTTYSYGGDSGGSARDGADGMSFFLLTAIPSAIGAYGGSLGYSCSNGKSTPDGIANGFLGLGMDEYGNFPNYGDNTSTGPGAIAQNISMRGSGSVTASALAARFGKSFSVTDVQNVCKSGQYQVSRNNYQSVQNYPFISIPGAKNGVYRLPSSQPMANEATTSRSKAVPISYKLKITPTNLLSLSYSYNNGAYVNVISNFDINTTGTSGTLPTNLTFGFAGSTGASYNVHEIACFQVQPFTQSASSSGLNSQPTSLVKTGTQQYVASYHPDNWWGEVTSYALVANQTTGSVTVSSTATWDASCVLTGGDCAATGAKSMTAQSSRSILSWNGSQGVAFQWANLSSGQQSTLNTDGNGNTDSNGQARVSYIRGDRSNEVNSQGVGLFRARDSVLGDIVNSSPIWVGSPQNKYPDSWSDKLYPSATMLENASDGQTYSTYKSNNATRANIIYNGGNDGMLHAYRSGAYDANGNYTTANTPNDGAEVLAYAPAATLSNIPQFSNPTYAHQYFVDATPAADDLYYNKAWHTWLIGGLGAGGQALYMLDISNPSNFSEGNASSLVISEINSNTISCVGNSSCGNDLGYTFGTPVITRFHNGQWGAIFGNGYSSYNGHAVLFIMLVASDGTRSFYELDTGSGPSNDPSGGGNSNGIYYATAADLDGDNITDYIYAGDLFGNVWRFNVTDSSPANWSVSKFGKSSAAPLFTTQYTYCSNAQVSAGTCTRSLQPITTKLLVSSIPTGNTSPRVTISFGTGQKIPFTSYSADGYASGTQSLYGVWDWDLSGWNTLSGKSAYYSGSTPSGSQLRPSNLTTQTVTGSYNSTQSGVQGYRSLSSNTICWQGNSACSPSTANTSYGWKLDLPGSGEQVVYNPVNLFGTFNVNTTIPPNNNPSSCTVGSATGFSMSPDLRTGGATHTSFYANDSGNFTGINGNVINGVAVSMAGSANVVSYQNNYYTIGSSITGGPVVNPPKINPAAFDLHARLNWIELR</sequence>
<organism evidence="5 6">
    <name type="scientific">Chromobacterium paludis</name>
    <dbReference type="NCBI Taxonomy" id="2605945"/>
    <lineage>
        <taxon>Bacteria</taxon>
        <taxon>Pseudomonadati</taxon>
        <taxon>Pseudomonadota</taxon>
        <taxon>Betaproteobacteria</taxon>
        <taxon>Neisseriales</taxon>
        <taxon>Chromobacteriaceae</taxon>
        <taxon>Chromobacterium</taxon>
    </lineage>
</organism>
<protein>
    <submittedName>
        <fullName evidence="5">Pilus assembly protein PilY</fullName>
    </submittedName>
</protein>
<evidence type="ECO:0000313" key="5">
    <source>
        <dbReference type="EMBL" id="QEL55858.1"/>
    </source>
</evidence>
<reference evidence="5 6" key="1">
    <citation type="submission" date="2019-08" db="EMBL/GenBank/DDBJ databases">
        <title>Chromobacterium paludis, a novel bacterium isolated from a Maryland marsh pond.</title>
        <authorList>
            <person name="Blackburn M.B."/>
            <person name="Gundersen-Rindal D.E."/>
        </authorList>
    </citation>
    <scope>NUCLEOTIDE SEQUENCE [LARGE SCALE GENOMIC DNA]</scope>
    <source>
        <strain evidence="6">IIBBL 257-1</strain>
    </source>
</reference>
<keyword evidence="2" id="KW-0106">Calcium</keyword>
<keyword evidence="1" id="KW-0479">Metal-binding</keyword>
<dbReference type="RefSeq" id="WP_149296215.1">
    <property type="nucleotide sequence ID" value="NZ_CP043473.1"/>
</dbReference>
<dbReference type="KEGG" id="chrm:FYK34_09920"/>
<gene>
    <name evidence="5" type="ORF">FYK34_09920</name>
</gene>
<keyword evidence="6" id="KW-1185">Reference proteome</keyword>
<dbReference type="Gene3D" id="2.60.120.200">
    <property type="match status" value="1"/>
</dbReference>
<dbReference type="EMBL" id="CP043473">
    <property type="protein sequence ID" value="QEL55858.1"/>
    <property type="molecule type" value="Genomic_DNA"/>
</dbReference>
<accession>A0A5C1DJE3</accession>
<feature type="domain" description="PilY1 beta-propeller" evidence="4">
    <location>
        <begin position="496"/>
        <end position="885"/>
    </location>
</feature>
<dbReference type="GO" id="GO:0046872">
    <property type="term" value="F:metal ion binding"/>
    <property type="evidence" value="ECO:0007669"/>
    <property type="project" value="UniProtKB-KW"/>
</dbReference>
<keyword evidence="3" id="KW-0732">Signal</keyword>
<feature type="signal peptide" evidence="3">
    <location>
        <begin position="1"/>
        <end position="28"/>
    </location>
</feature>
<evidence type="ECO:0000256" key="3">
    <source>
        <dbReference type="SAM" id="SignalP"/>
    </source>
</evidence>
<proteinExistence type="predicted"/>